<dbReference type="EMBL" id="CP009920">
    <property type="protein sequence ID" value="AJI24935.1"/>
    <property type="molecule type" value="Genomic_DNA"/>
</dbReference>
<dbReference type="Proteomes" id="UP000031829">
    <property type="component" value="Chromosome"/>
</dbReference>
<name>A0A0B6AJB2_PRIM2</name>
<dbReference type="AlphaFoldDB" id="A0A0B6AJB2"/>
<dbReference type="HOGENOM" id="CLU_161922_0_0_9"/>
<proteinExistence type="predicted"/>
<dbReference type="RefSeq" id="WP_034653389.1">
    <property type="nucleotide sequence ID" value="NZ_BCVB01000002.1"/>
</dbReference>
<accession>A0A0B6AJB2</accession>
<evidence type="ECO:0000313" key="1">
    <source>
        <dbReference type="EMBL" id="AJI24935.1"/>
    </source>
</evidence>
<organism evidence="1 2">
    <name type="scientific">Priestia megaterium (strain ATCC 14581 / DSM 32 / CCUG 1817 / JCM 2506 / NBRC 15308 / NCIMB 9376 / NCTC 10342 / NRRL B-14308 / VKM B-512 / Ford 19)</name>
    <name type="common">Bacillus megaterium</name>
    <dbReference type="NCBI Taxonomy" id="1348623"/>
    <lineage>
        <taxon>Bacteria</taxon>
        <taxon>Bacillati</taxon>
        <taxon>Bacillota</taxon>
        <taxon>Bacilli</taxon>
        <taxon>Bacillales</taxon>
        <taxon>Bacillaceae</taxon>
        <taxon>Priestia</taxon>
    </lineage>
</organism>
<dbReference type="KEGG" id="bmeg:BG04_3727"/>
<gene>
    <name evidence="1" type="ORF">BG04_3727</name>
</gene>
<reference evidence="1 2" key="1">
    <citation type="journal article" date="2015" name="Genome Announc.">
        <title>Complete genome sequences for 35 biothreat assay-relevant bacillus species.</title>
        <authorList>
            <person name="Johnson S.L."/>
            <person name="Daligault H.E."/>
            <person name="Davenport K.W."/>
            <person name="Jaissle J."/>
            <person name="Frey K.G."/>
            <person name="Ladner J.T."/>
            <person name="Broomall S.M."/>
            <person name="Bishop-Lilly K.A."/>
            <person name="Bruce D.C."/>
            <person name="Gibbons H.S."/>
            <person name="Coyne S.R."/>
            <person name="Lo C.C."/>
            <person name="Meincke L."/>
            <person name="Munk A.C."/>
            <person name="Koroleva G.I."/>
            <person name="Rosenzweig C.N."/>
            <person name="Palacios G.F."/>
            <person name="Redden C.L."/>
            <person name="Minogue T.D."/>
            <person name="Chain P.S."/>
        </authorList>
    </citation>
    <scope>NUCLEOTIDE SEQUENCE [LARGE SCALE GENOMIC DNA]</scope>
    <source>
        <strain evidence="2">ATCC 14581 / DSM 32 / JCM 2506 / NBRC 15308 / NCIMB 9376 / NCTC 10342 / NRRL B-14308 / VKM B-512</strain>
    </source>
</reference>
<evidence type="ECO:0000313" key="2">
    <source>
        <dbReference type="Proteomes" id="UP000031829"/>
    </source>
</evidence>
<dbReference type="GeneID" id="93641777"/>
<sequence>MQKVGLFLIGAVAAIVLFANAGPMVGLALGLVILYVAFKGFVKAETPFKKWLWGFIGVVVLLTTVSNLPALAGIIAAVVLYIVYKKWNSSSSIKTEKEDPFKHFERQWADLNQK</sequence>
<protein>
    <submittedName>
        <fullName evidence="1">Putative membrane protein</fullName>
    </submittedName>
</protein>